<accession>A0A4Q8BG95</accession>
<dbReference type="AlphaFoldDB" id="A0A4Q8BG95"/>
<dbReference type="Proteomes" id="UP000294114">
    <property type="component" value="Unassembled WGS sequence"/>
</dbReference>
<dbReference type="EMBL" id="SHLD01000001">
    <property type="protein sequence ID" value="RZU76323.1"/>
    <property type="molecule type" value="Genomic_DNA"/>
</dbReference>
<comment type="caution">
    <text evidence="2">The sequence shown here is derived from an EMBL/GenBank/DDBJ whole genome shotgun (WGS) entry which is preliminary data.</text>
</comment>
<evidence type="ECO:0000313" key="2">
    <source>
        <dbReference type="EMBL" id="RZU76323.1"/>
    </source>
</evidence>
<feature type="compositionally biased region" description="Polar residues" evidence="1">
    <location>
        <begin position="1"/>
        <end position="11"/>
    </location>
</feature>
<organism evidence="2 3">
    <name type="scientific">Micromonospora kangleipakensis</name>
    <dbReference type="NCBI Taxonomy" id="1077942"/>
    <lineage>
        <taxon>Bacteria</taxon>
        <taxon>Bacillati</taxon>
        <taxon>Actinomycetota</taxon>
        <taxon>Actinomycetes</taxon>
        <taxon>Micromonosporales</taxon>
        <taxon>Micromonosporaceae</taxon>
        <taxon>Micromonospora</taxon>
    </lineage>
</organism>
<proteinExistence type="predicted"/>
<evidence type="ECO:0000256" key="1">
    <source>
        <dbReference type="SAM" id="MobiDB-lite"/>
    </source>
</evidence>
<name>A0A4Q8BG95_9ACTN</name>
<feature type="region of interest" description="Disordered" evidence="1">
    <location>
        <begin position="1"/>
        <end position="34"/>
    </location>
</feature>
<keyword evidence="3" id="KW-1185">Reference proteome</keyword>
<evidence type="ECO:0000313" key="3">
    <source>
        <dbReference type="Proteomes" id="UP000294114"/>
    </source>
</evidence>
<gene>
    <name evidence="2" type="ORF">EV384_4963</name>
</gene>
<protein>
    <submittedName>
        <fullName evidence="2">Uncharacterized protein</fullName>
    </submittedName>
</protein>
<sequence length="81" mass="8748">MQGTLSPQLPRSPTHDPRSIRPHDRQRLAPEQDGCDGTDCCADLSLLVTQGIAHHKKNVAVNVGLGAVARSLPDQRADLFP</sequence>
<feature type="compositionally biased region" description="Basic and acidic residues" evidence="1">
    <location>
        <begin position="13"/>
        <end position="30"/>
    </location>
</feature>
<reference evidence="2 3" key="1">
    <citation type="submission" date="2019-02" db="EMBL/GenBank/DDBJ databases">
        <title>Sequencing the genomes of 1000 actinobacteria strains.</title>
        <authorList>
            <person name="Klenk H.-P."/>
        </authorList>
    </citation>
    <scope>NUCLEOTIDE SEQUENCE [LARGE SCALE GENOMIC DNA]</scope>
    <source>
        <strain evidence="2 3">DSM 45612</strain>
    </source>
</reference>